<proteinExistence type="predicted"/>
<evidence type="ECO:0000313" key="1">
    <source>
        <dbReference type="EMBL" id="MDA5622300.1"/>
    </source>
</evidence>
<dbReference type="Pfam" id="PF24172">
    <property type="entry name" value="CdiI_ImmP"/>
    <property type="match status" value="1"/>
</dbReference>
<dbReference type="Proteomes" id="UP001145481">
    <property type="component" value="Unassembled WGS sequence"/>
</dbReference>
<sequence length="117" mass="14372">MTLFDECKLALRDDFNLICDEEKDCVMDKFYFYFLEKKEEFNFQDYSFEEMYIFSKMEPVYVLCDSSNIPLFRSNWELIINNIYDVVCLSTKVFFLDDEKLMMELFPEDKVRVIYKR</sequence>
<dbReference type="EMBL" id="JANJHC010000003">
    <property type="protein sequence ID" value="MDA5622300.1"/>
    <property type="molecule type" value="Genomic_DNA"/>
</dbReference>
<evidence type="ECO:0000313" key="2">
    <source>
        <dbReference type="Proteomes" id="UP001145481"/>
    </source>
</evidence>
<accession>A0A9X3UPG6</accession>
<name>A0A9X3UPG6_PASMD</name>
<dbReference type="RefSeq" id="WP_014325938.1">
    <property type="nucleotide sequence ID" value="NZ_AP025519.1"/>
</dbReference>
<reference evidence="1" key="1">
    <citation type="submission" date="2022-07" db="EMBL/GenBank/DDBJ databases">
        <title>Genome-based characterization of novel serogroup A variants of Pasteurella multocida.</title>
        <authorList>
            <person name="Prajapati A."/>
            <person name="Yogisharadhya R."/>
            <person name="Mohanty N."/>
            <person name="Chanda M."/>
            <person name="Mendem S.K."/>
            <person name="Siddaramappa S."/>
            <person name="Shivachandra S.B."/>
        </authorList>
    </citation>
    <scope>NUCLEOTIDE SEQUENCE</scope>
    <source>
        <strain evidence="1">NIVEDIPm19</strain>
    </source>
</reference>
<protein>
    <submittedName>
        <fullName evidence="1">Uncharacterized protein</fullName>
    </submittedName>
</protein>
<comment type="caution">
    <text evidence="1">The sequence shown here is derived from an EMBL/GenBank/DDBJ whole genome shotgun (WGS) entry which is preliminary data.</text>
</comment>
<gene>
    <name evidence="1" type="ORF">NM948_01835</name>
</gene>
<dbReference type="InterPro" id="IPR049585">
    <property type="entry name" value="CdiI_EcoliA0-like"/>
</dbReference>
<dbReference type="AlphaFoldDB" id="A0A9X3UPG6"/>
<dbReference type="KEGG" id="pmul:DR93_1268"/>
<organism evidence="1 2">
    <name type="scientific">Pasteurella multocida</name>
    <dbReference type="NCBI Taxonomy" id="747"/>
    <lineage>
        <taxon>Bacteria</taxon>
        <taxon>Pseudomonadati</taxon>
        <taxon>Pseudomonadota</taxon>
        <taxon>Gammaproteobacteria</taxon>
        <taxon>Pasteurellales</taxon>
        <taxon>Pasteurellaceae</taxon>
        <taxon>Pasteurella</taxon>
    </lineage>
</organism>
<dbReference type="CDD" id="cd20693">
    <property type="entry name" value="CdiI_EcoliA0-like"/>
    <property type="match status" value="1"/>
</dbReference>